<reference evidence="2 3" key="1">
    <citation type="journal article" date="2012" name="PLoS Genet.">
        <title>Comparative Genomics of Plant-Associated Pseudomonas spp.: Insights into Diversity and Inheritance of Traits Involved in Multitrophic Interactions.</title>
        <authorList>
            <person name="Loper J.E."/>
            <person name="Hassan K.A."/>
            <person name="Mavrodi D.V."/>
            <person name="Davis E.W.II."/>
            <person name="Lim C.K."/>
            <person name="Shaffer B.T."/>
            <person name="Elbourne L.D."/>
            <person name="Stockwell V.O."/>
            <person name="Hartney S.L."/>
            <person name="Breakwell K."/>
            <person name="Henkels M.D."/>
            <person name="Tetu S.G."/>
            <person name="Rangel L.I."/>
            <person name="Kidarsa T.A."/>
            <person name="Wilson N.L."/>
            <person name="van de Mortel J.E."/>
            <person name="Song C."/>
            <person name="Blumhagen R."/>
            <person name="Radune D."/>
            <person name="Hostetler J.B."/>
            <person name="Brinkac L.M."/>
            <person name="Durkin A.S."/>
            <person name="Kluepfel D.A."/>
            <person name="Wechter W.P."/>
            <person name="Anderson A.J."/>
            <person name="Kim Y.C."/>
            <person name="Pierson L.S.III."/>
            <person name="Pierson E.A."/>
            <person name="Lindow S.E."/>
            <person name="Kobayashi D.Y."/>
            <person name="Raaijmakers J.M."/>
            <person name="Weller D.M."/>
            <person name="Thomashow L.S."/>
            <person name="Allen A.E."/>
            <person name="Paulsen I.T."/>
        </authorList>
    </citation>
    <scope>NUCLEOTIDE SEQUENCE [LARGE SCALE GENOMIC DNA]</scope>
    <source>
        <strain evidence="2 3">O6</strain>
    </source>
</reference>
<evidence type="ECO:0000313" key="2">
    <source>
        <dbReference type="EMBL" id="EIM14531.1"/>
    </source>
</evidence>
<sequence length="286" mass="31225">MTNNSTAVSNVIPFEFRGKGVRAIMLGDEPWFVAADVCKVLKQSNTTKALQSLDDDERSNFKLGRQGMVNIVSESGLYTLILRCDEAVKKGSDAHAFRKWVTAEVLPVIRKTGSYTDSSNKMATLVDDVIGVSGTNLINGVIGQKVAKLPAGIQRQAKHKLHAILHTRFNVPRTELIPAGKLDVACEYLAAYALEGEFLPKDSSQGNGLPGQLSPTQRFLVFTDHAGNQQVQPIPREACVMTHREMISGIVTGDIMVSTPEMFEFLAAVTENLRLRSLSQARRAAA</sequence>
<dbReference type="AlphaFoldDB" id="A0AB33WN88"/>
<dbReference type="EMBL" id="AHOT01000027">
    <property type="protein sequence ID" value="EIM14531.1"/>
    <property type="molecule type" value="Genomic_DNA"/>
</dbReference>
<protein>
    <submittedName>
        <fullName evidence="2">Prophage antirepressor</fullName>
    </submittedName>
</protein>
<comment type="caution">
    <text evidence="2">The sequence shown here is derived from an EMBL/GenBank/DDBJ whole genome shotgun (WGS) entry which is preliminary data.</text>
</comment>
<evidence type="ECO:0000313" key="3">
    <source>
        <dbReference type="Proteomes" id="UP000003790"/>
    </source>
</evidence>
<accession>A0AB33WN88</accession>
<name>A0AB33WN88_9PSED</name>
<gene>
    <name evidence="2" type="ORF">PchlO6_2165</name>
</gene>
<feature type="domain" description="Bro-N" evidence="1">
    <location>
        <begin position="20"/>
        <end position="107"/>
    </location>
</feature>
<organism evidence="2 3">
    <name type="scientific">Pseudomonas chlororaphis O6</name>
    <dbReference type="NCBI Taxonomy" id="1037915"/>
    <lineage>
        <taxon>Bacteria</taxon>
        <taxon>Pseudomonadati</taxon>
        <taxon>Pseudomonadota</taxon>
        <taxon>Gammaproteobacteria</taxon>
        <taxon>Pseudomonadales</taxon>
        <taxon>Pseudomonadaceae</taxon>
        <taxon>Pseudomonas</taxon>
    </lineage>
</organism>
<dbReference type="InterPro" id="IPR003497">
    <property type="entry name" value="BRO_N_domain"/>
</dbReference>
<dbReference type="Proteomes" id="UP000003790">
    <property type="component" value="Chromosome"/>
</dbReference>
<dbReference type="PANTHER" id="PTHR36180:SF2">
    <property type="entry name" value="BRO FAMILY PROTEIN"/>
    <property type="match status" value="1"/>
</dbReference>
<dbReference type="PANTHER" id="PTHR36180">
    <property type="entry name" value="DNA-BINDING PROTEIN-RELATED-RELATED"/>
    <property type="match status" value="1"/>
</dbReference>
<proteinExistence type="predicted"/>
<evidence type="ECO:0000259" key="1">
    <source>
        <dbReference type="SMART" id="SM01040"/>
    </source>
</evidence>
<dbReference type="Pfam" id="PF02498">
    <property type="entry name" value="Bro-N"/>
    <property type="match status" value="1"/>
</dbReference>
<dbReference type="SMART" id="SM01040">
    <property type="entry name" value="Bro-N"/>
    <property type="match status" value="1"/>
</dbReference>